<gene>
    <name evidence="2" type="ORF">BN2614_LOCUS6</name>
</gene>
<name>A0A9X9Q632_GULGU</name>
<proteinExistence type="predicted"/>
<sequence>AQPAGARGACAQPPASGPSPGQSQGEGGQGCRRRPSSRECCPPAPGDRRCQGGRCPSKGSGSQQCRREGCGGSSNGQTDSPGP</sequence>
<comment type="caution">
    <text evidence="2">The sequence shown here is derived from an EMBL/GenBank/DDBJ whole genome shotgun (WGS) entry which is preliminary data.</text>
</comment>
<keyword evidence="3" id="KW-1185">Reference proteome</keyword>
<evidence type="ECO:0000313" key="2">
    <source>
        <dbReference type="EMBL" id="VCX31451.1"/>
    </source>
</evidence>
<protein>
    <submittedName>
        <fullName evidence="2">Uncharacterized protein</fullName>
    </submittedName>
</protein>
<reference evidence="2 3" key="1">
    <citation type="submission" date="2018-10" db="EMBL/GenBank/DDBJ databases">
        <authorList>
            <person name="Ekblom R."/>
            <person name="Jareborg N."/>
        </authorList>
    </citation>
    <scope>NUCLEOTIDE SEQUENCE [LARGE SCALE GENOMIC DNA]</scope>
    <source>
        <tissue evidence="2">Muscle</tissue>
    </source>
</reference>
<feature type="compositionally biased region" description="Low complexity" evidence="1">
    <location>
        <begin position="8"/>
        <end position="23"/>
    </location>
</feature>
<feature type="non-terminal residue" evidence="2">
    <location>
        <position position="83"/>
    </location>
</feature>
<evidence type="ECO:0000313" key="3">
    <source>
        <dbReference type="Proteomes" id="UP000269945"/>
    </source>
</evidence>
<feature type="region of interest" description="Disordered" evidence="1">
    <location>
        <begin position="1"/>
        <end position="83"/>
    </location>
</feature>
<organism evidence="2 3">
    <name type="scientific">Gulo gulo</name>
    <name type="common">Wolverine</name>
    <name type="synonym">Gluton</name>
    <dbReference type="NCBI Taxonomy" id="48420"/>
    <lineage>
        <taxon>Eukaryota</taxon>
        <taxon>Metazoa</taxon>
        <taxon>Chordata</taxon>
        <taxon>Craniata</taxon>
        <taxon>Vertebrata</taxon>
        <taxon>Euteleostomi</taxon>
        <taxon>Mammalia</taxon>
        <taxon>Eutheria</taxon>
        <taxon>Laurasiatheria</taxon>
        <taxon>Carnivora</taxon>
        <taxon>Caniformia</taxon>
        <taxon>Musteloidea</taxon>
        <taxon>Mustelidae</taxon>
        <taxon>Guloninae</taxon>
        <taxon>Gulo</taxon>
    </lineage>
</organism>
<accession>A0A9X9Q632</accession>
<evidence type="ECO:0000256" key="1">
    <source>
        <dbReference type="SAM" id="MobiDB-lite"/>
    </source>
</evidence>
<dbReference type="Proteomes" id="UP000269945">
    <property type="component" value="Unassembled WGS sequence"/>
</dbReference>
<feature type="non-terminal residue" evidence="2">
    <location>
        <position position="1"/>
    </location>
</feature>
<dbReference type="AlphaFoldDB" id="A0A9X9Q632"/>
<dbReference type="EMBL" id="CYRY02041354">
    <property type="protein sequence ID" value="VCX31451.1"/>
    <property type="molecule type" value="Genomic_DNA"/>
</dbReference>